<reference evidence="2 3" key="1">
    <citation type="submission" date="2024-04" db="EMBL/GenBank/DDBJ databases">
        <authorList>
            <person name="Rising A."/>
            <person name="Reimegard J."/>
            <person name="Sonavane S."/>
            <person name="Akerstrom W."/>
            <person name="Nylinder S."/>
            <person name="Hedman E."/>
            <person name="Kallberg Y."/>
        </authorList>
    </citation>
    <scope>NUCLEOTIDE SEQUENCE [LARGE SCALE GENOMIC DNA]</scope>
</reference>
<evidence type="ECO:0000313" key="3">
    <source>
        <dbReference type="Proteomes" id="UP001497382"/>
    </source>
</evidence>
<feature type="transmembrane region" description="Helical" evidence="1">
    <location>
        <begin position="109"/>
        <end position="132"/>
    </location>
</feature>
<dbReference type="PANTHER" id="PTHR36694:SF11">
    <property type="entry name" value="LP21121P-RELATED"/>
    <property type="match status" value="1"/>
</dbReference>
<feature type="transmembrane region" description="Helical" evidence="1">
    <location>
        <begin position="80"/>
        <end position="103"/>
    </location>
</feature>
<organism evidence="2 3">
    <name type="scientific">Larinioides sclopetarius</name>
    <dbReference type="NCBI Taxonomy" id="280406"/>
    <lineage>
        <taxon>Eukaryota</taxon>
        <taxon>Metazoa</taxon>
        <taxon>Ecdysozoa</taxon>
        <taxon>Arthropoda</taxon>
        <taxon>Chelicerata</taxon>
        <taxon>Arachnida</taxon>
        <taxon>Araneae</taxon>
        <taxon>Araneomorphae</taxon>
        <taxon>Entelegynae</taxon>
        <taxon>Araneoidea</taxon>
        <taxon>Araneidae</taxon>
        <taxon>Larinioides</taxon>
    </lineage>
</organism>
<keyword evidence="1" id="KW-1133">Transmembrane helix</keyword>
<dbReference type="PANTHER" id="PTHR36694">
    <property type="entry name" value="PASIFLORA 1, ISOFORM A-RELATED"/>
    <property type="match status" value="1"/>
</dbReference>
<gene>
    <name evidence="2" type="ORF">LARSCL_LOCUS7883</name>
</gene>
<accession>A0AAV1ZXJ0</accession>
<dbReference type="Proteomes" id="UP001497382">
    <property type="component" value="Unassembled WGS sequence"/>
</dbReference>
<dbReference type="Pfam" id="PF15860">
    <property type="entry name" value="DUF4728"/>
    <property type="match status" value="1"/>
</dbReference>
<evidence type="ECO:0000313" key="2">
    <source>
        <dbReference type="EMBL" id="CAL1275100.1"/>
    </source>
</evidence>
<evidence type="ECO:0000256" key="1">
    <source>
        <dbReference type="SAM" id="Phobius"/>
    </source>
</evidence>
<keyword evidence="1" id="KW-0472">Membrane</keyword>
<keyword evidence="3" id="KW-1185">Reference proteome</keyword>
<proteinExistence type="predicted"/>
<dbReference type="EMBL" id="CAXIEN010000082">
    <property type="protein sequence ID" value="CAL1275100.1"/>
    <property type="molecule type" value="Genomic_DNA"/>
</dbReference>
<keyword evidence="1" id="KW-0812">Transmembrane</keyword>
<comment type="caution">
    <text evidence="2">The sequence shown here is derived from an EMBL/GenBank/DDBJ whole genome shotgun (WGS) entry which is preliminary data.</text>
</comment>
<dbReference type="InterPro" id="IPR031720">
    <property type="entry name" value="DUF4728"/>
</dbReference>
<sequence length="242" mass="27310">MTIVSGCCCWRTLRKGSFASAFYTLILYSNILIGSSIYLSSPFDTKHLFTFNWTMLACYSCCVITSVLLLIGLCVDSHNLLIPWLVTIASTTILDILLSMSLLTEKVDALLITLYLVDFVIWGLNICSFLCVSSQYQEYKSRRNFHLDELNRMTLSSMNPEQECCGPYVAPNNELYRVPTDSTSLKYATLSSTNPEQECCGPCVPPNNELYKVPTESTSLKYAIIQRTPTSRECCRKRTKSI</sequence>
<protein>
    <submittedName>
        <fullName evidence="2">Uncharacterized protein</fullName>
    </submittedName>
</protein>
<name>A0AAV1ZXJ0_9ARAC</name>
<dbReference type="AlphaFoldDB" id="A0AAV1ZXJ0"/>
<feature type="transmembrane region" description="Helical" evidence="1">
    <location>
        <begin position="51"/>
        <end position="73"/>
    </location>
</feature>
<feature type="transmembrane region" description="Helical" evidence="1">
    <location>
        <begin position="21"/>
        <end position="39"/>
    </location>
</feature>